<keyword evidence="6" id="KW-0418">Kinase</keyword>
<evidence type="ECO:0000256" key="8">
    <source>
        <dbReference type="ARBA" id="ARBA00047899"/>
    </source>
</evidence>
<feature type="compositionally biased region" description="Polar residues" evidence="11">
    <location>
        <begin position="1327"/>
        <end position="1336"/>
    </location>
</feature>
<feature type="compositionally biased region" description="Low complexity" evidence="11">
    <location>
        <begin position="1435"/>
        <end position="1450"/>
    </location>
</feature>
<sequence>MGFLRERPVGCTHRWLAHLFKIIFYFIFFLAPLIPKSAPCQSPHNNHSNSKTPSLPPNSHKYLCSPTTTLVASLFTGFFFIFRSSVLENTQLVSNASEVDDRCTTTLNNHHIYKNNKSIGKNRYSIEEQPPQNIISPARVPPVDFKLGSGPTINFFRFKPTNLHSFPSIMNRARHGGNPSKPSGEKAQLVLAYQELGNELHSTQLKVVGNYTLGRIIGEGSFGTVRLGIHRLTGSRVAIKHIPKSSSPPLLTREIHHHRRLHHPNVVQLYEVIATEHSIWLITELCSGGELFDYLVEKTRFTEFEARRLFGQICLGLGYVHGKGVVHRDLKLENVLLDERCNPKLADFGFGREFEPRKLLDTFCGTTGYAAPEMLAGKKYLGEEVDIWSLGIILHALLTGSLPFDDDDEEQMKSMIMAGHFEIPTFLSNEACNLIQSILQQDPKARPSIEKILSHPWFTTPPLQHSFGEAEPLSRPSPIIEEAQQLPKSPSTSLGTLASVDQPNQTPSRASQSIPSNYANKSSHSVFDSDASGPSSKESDLSVSSGRSSTSSPVTSEDLPAQMPAIPDLGLSSSDCSAGHSKPSTASNSQSSPLLKHSNSSHSTIKNSQSSIPHNPLQHLPTHAEDESDTALFESSNIGSNLSPNAESDPTSPQSSNLSHPSARSGTSKPRPLSILSCVPSSLAHPQIRTPSRTKRRSVGSTLSERIGPFEDSATSDFATPTTNQARLSTSSLFTVVIDYVGALKATTQAPLLSPDDLIFMKSLSVLGFDTGQIIHSVQSYACDSSGALWWLLKRKKEKQSVSRDDAERDSNDAASKDPFNTQGPLEIQSPDSVAKDEFSPSSVVISAPIPSSSKVGLSVISPPEDSCPTSNLSRKPTTPSKTKITLSSSPRTEPSLNLIKVEKEAGMENPILTGHRSYLNLKANFGSTRSNPLTTSPGNFNDDTCSSTSSAKLDTLSSSDKETPCITVDLAAPTKKSTADLRKRSQSVSMLQRATHALGTKKSADDKHKSRSREGSSTHDGDEKHGHEKVSKKEIKAREKESKMEEHSKPSGSLPLSGLFSRKTLLIPSLPPLPSGLMLHQSSGGSEKSVDRSGHKSKELDVPAETCPLVSRPSSPSRTIESPLKSKDDGDPALNALANEQPISDTPSLSGSSSSFNMAQQNMASDHPDSFSTPKPHSPSRKSHPTAPNSKTDERKSLKETSPTTSSSAGPSSSHRPSPSESDTVKAGRPKGPKGNLFSNFKFWFNEDRRKRKQNMTMLTNYGHPVKSPTRMGSQNNSPNGGTGASASSSHGSELHNRKVPGDLQTLRSVSGSVLVHRRPSKGSRRSSMQSTRQLSLELHNASKASKRCSGSSRASFGSVTDARTPGSEPGSHASFPQHPINPSRASLEGQGRKRRPDAHGRHGSISSAGSRRSAAALQLLTPHSVSTMHPAYSRRTSAASTTVRRVTAPVNATPSSSRHRQPRASSLTSSVRTSMSSDEGVQLINRRSSGGTEDHRLHSPNNVYDVEETIEEEDDGGEENKGEENDKVVDFESGLQTDAARQSAFQKLSGDISDKVQGRPSLEGAAANQGTSGSGTRTIFMAHKPHSVFGTPTQAFFARSNQSPISSKFNPAYGTGNGSVLAYVNLMNSIADGPSTSRKSTSTPKLRDVFANKAKEEGEWVDLDDDDDECARYEGGIGQGVKSRNFGATGDRPGSGMDAKSGTNFVKMDCKLPLKETSSKPNSLQTHTKPTSSNGSMVAQPPPSSLGSSSASGHLFAKTAGNSPTAGLIGNWRGGNPRVTPTFKSVAIEEEEEEEED</sequence>
<feature type="compositionally biased region" description="Low complexity" evidence="11">
    <location>
        <begin position="1051"/>
        <end position="1060"/>
    </location>
</feature>
<keyword evidence="12" id="KW-0812">Transmembrane</keyword>
<proteinExistence type="predicted"/>
<feature type="compositionally biased region" description="Basic and acidic residues" evidence="11">
    <location>
        <begin position="801"/>
        <end position="816"/>
    </location>
</feature>
<evidence type="ECO:0000256" key="10">
    <source>
        <dbReference type="PROSITE-ProRule" id="PRU10141"/>
    </source>
</evidence>
<feature type="compositionally biased region" description="Low complexity" evidence="11">
    <location>
        <begin position="1202"/>
        <end position="1223"/>
    </location>
</feature>
<keyword evidence="7 10" id="KW-0067">ATP-binding</keyword>
<feature type="compositionally biased region" description="Polar residues" evidence="11">
    <location>
        <begin position="868"/>
        <end position="893"/>
    </location>
</feature>
<feature type="compositionally biased region" description="Polar residues" evidence="11">
    <location>
        <begin position="1350"/>
        <end position="1360"/>
    </location>
</feature>
<evidence type="ECO:0000256" key="5">
    <source>
        <dbReference type="ARBA" id="ARBA00022741"/>
    </source>
</evidence>
<evidence type="ECO:0000313" key="14">
    <source>
        <dbReference type="EMBL" id="KAA1125625.1"/>
    </source>
</evidence>
<dbReference type="PANTHER" id="PTHR24346">
    <property type="entry name" value="MAP/MICROTUBULE AFFINITY-REGULATING KINASE"/>
    <property type="match status" value="1"/>
</dbReference>
<feature type="region of interest" description="Disordered" evidence="11">
    <location>
        <begin position="485"/>
        <end position="705"/>
    </location>
</feature>
<evidence type="ECO:0000256" key="11">
    <source>
        <dbReference type="SAM" id="MobiDB-lite"/>
    </source>
</evidence>
<dbReference type="PROSITE" id="PS50011">
    <property type="entry name" value="PROTEIN_KINASE_DOM"/>
    <property type="match status" value="1"/>
</dbReference>
<feature type="compositionally biased region" description="Low complexity" evidence="11">
    <location>
        <begin position="1145"/>
        <end position="1156"/>
    </location>
</feature>
<dbReference type="InterPro" id="IPR017441">
    <property type="entry name" value="Protein_kinase_ATP_BS"/>
</dbReference>
<feature type="region of interest" description="Disordered" evidence="11">
    <location>
        <begin position="976"/>
        <end position="1414"/>
    </location>
</feature>
<organism evidence="14 15">
    <name type="scientific">Puccinia graminis f. sp. tritici</name>
    <dbReference type="NCBI Taxonomy" id="56615"/>
    <lineage>
        <taxon>Eukaryota</taxon>
        <taxon>Fungi</taxon>
        <taxon>Dikarya</taxon>
        <taxon>Basidiomycota</taxon>
        <taxon>Pucciniomycotina</taxon>
        <taxon>Pucciniomycetes</taxon>
        <taxon>Pucciniales</taxon>
        <taxon>Pucciniaceae</taxon>
        <taxon>Puccinia</taxon>
    </lineage>
</organism>
<dbReference type="PROSITE" id="PS00108">
    <property type="entry name" value="PROTEIN_KINASE_ST"/>
    <property type="match status" value="1"/>
</dbReference>
<reference evidence="14 15" key="1">
    <citation type="submission" date="2019-05" db="EMBL/GenBank/DDBJ databases">
        <title>Emergence of the Ug99 lineage of the wheat stem rust pathogen through somatic hybridization.</title>
        <authorList>
            <person name="Li F."/>
            <person name="Upadhyaya N.M."/>
            <person name="Sperschneider J."/>
            <person name="Matny O."/>
            <person name="Nguyen-Phuc H."/>
            <person name="Mago R."/>
            <person name="Raley C."/>
            <person name="Miller M.E."/>
            <person name="Silverstein K.A.T."/>
            <person name="Henningsen E."/>
            <person name="Hirsch C.D."/>
            <person name="Visser B."/>
            <person name="Pretorius Z.A."/>
            <person name="Steffenson B.J."/>
            <person name="Schwessinger B."/>
            <person name="Dodds P.N."/>
            <person name="Figueroa M."/>
        </authorList>
    </citation>
    <scope>NUCLEOTIDE SEQUENCE [LARGE SCALE GENOMIC DNA]</scope>
    <source>
        <strain evidence="14 15">Ug99</strain>
    </source>
</reference>
<feature type="compositionally biased region" description="Acidic residues" evidence="11">
    <location>
        <begin position="1790"/>
        <end position="1799"/>
    </location>
</feature>
<keyword evidence="12" id="KW-0472">Membrane</keyword>
<feature type="compositionally biased region" description="Polar residues" evidence="11">
    <location>
        <begin position="1721"/>
        <end position="1739"/>
    </location>
</feature>
<feature type="domain" description="Protein kinase" evidence="13">
    <location>
        <begin position="211"/>
        <end position="458"/>
    </location>
</feature>
<dbReference type="GO" id="GO:0005524">
    <property type="term" value="F:ATP binding"/>
    <property type="evidence" value="ECO:0007669"/>
    <property type="project" value="UniProtKB-UniRule"/>
</dbReference>
<feature type="transmembrane region" description="Helical" evidence="12">
    <location>
        <begin position="15"/>
        <end position="34"/>
    </location>
</feature>
<feature type="compositionally biased region" description="Low complexity" evidence="11">
    <location>
        <begin position="1405"/>
        <end position="1414"/>
    </location>
</feature>
<evidence type="ECO:0000256" key="9">
    <source>
        <dbReference type="ARBA" id="ARBA00048679"/>
    </source>
</evidence>
<evidence type="ECO:0000313" key="15">
    <source>
        <dbReference type="Proteomes" id="UP000325313"/>
    </source>
</evidence>
<dbReference type="Gene3D" id="1.10.510.10">
    <property type="entry name" value="Transferase(Phosphotransferase) domain 1"/>
    <property type="match status" value="1"/>
</dbReference>
<feature type="compositionally biased region" description="Polar residues" evidence="11">
    <location>
        <begin position="931"/>
        <end position="959"/>
    </location>
</feature>
<evidence type="ECO:0000256" key="12">
    <source>
        <dbReference type="SAM" id="Phobius"/>
    </source>
</evidence>
<dbReference type="EMBL" id="VDEP01000176">
    <property type="protein sequence ID" value="KAA1125625.1"/>
    <property type="molecule type" value="Genomic_DNA"/>
</dbReference>
<name>A0A5B0RKR1_PUCGR</name>
<evidence type="ECO:0000256" key="4">
    <source>
        <dbReference type="ARBA" id="ARBA00022679"/>
    </source>
</evidence>
<keyword evidence="3" id="KW-0597">Phosphoprotein</keyword>
<feature type="compositionally biased region" description="Basic residues" evidence="11">
    <location>
        <begin position="1317"/>
        <end position="1326"/>
    </location>
</feature>
<evidence type="ECO:0000256" key="7">
    <source>
        <dbReference type="ARBA" id="ARBA00022840"/>
    </source>
</evidence>
<feature type="region of interest" description="Disordered" evidence="11">
    <location>
        <begin position="854"/>
        <end position="893"/>
    </location>
</feature>
<dbReference type="FunFam" id="1.10.510.10:FF:000650">
    <property type="entry name" value="Serine/threonine-protein kinase ppk16"/>
    <property type="match status" value="1"/>
</dbReference>
<keyword evidence="5 10" id="KW-0547">Nucleotide-binding</keyword>
<dbReference type="PANTHER" id="PTHR24346:SF110">
    <property type="entry name" value="NON-SPECIFIC SERINE_THREONINE PROTEIN KINASE"/>
    <property type="match status" value="1"/>
</dbReference>
<dbReference type="SUPFAM" id="SSF56112">
    <property type="entry name" value="Protein kinase-like (PK-like)"/>
    <property type="match status" value="1"/>
</dbReference>
<feature type="compositionally biased region" description="Polar residues" evidence="11">
    <location>
        <begin position="486"/>
        <end position="536"/>
    </location>
</feature>
<evidence type="ECO:0000256" key="2">
    <source>
        <dbReference type="ARBA" id="ARBA00022527"/>
    </source>
</evidence>
<feature type="compositionally biased region" description="Polar residues" evidence="11">
    <location>
        <begin position="633"/>
        <end position="668"/>
    </location>
</feature>
<comment type="caution">
    <text evidence="14">The sequence shown here is derived from an EMBL/GenBank/DDBJ whole genome shotgun (WGS) entry which is preliminary data.</text>
</comment>
<evidence type="ECO:0000256" key="3">
    <source>
        <dbReference type="ARBA" id="ARBA00022553"/>
    </source>
</evidence>
<feature type="compositionally biased region" description="Acidic residues" evidence="11">
    <location>
        <begin position="1507"/>
        <end position="1519"/>
    </location>
</feature>
<feature type="region of interest" description="Disordered" evidence="11">
    <location>
        <begin position="931"/>
        <end position="962"/>
    </location>
</feature>
<accession>A0A5B0RKR1</accession>
<feature type="compositionally biased region" description="Low complexity" evidence="11">
    <location>
        <begin position="1277"/>
        <end position="1293"/>
    </location>
</feature>
<feature type="compositionally biased region" description="Low complexity" evidence="11">
    <location>
        <begin position="1467"/>
        <end position="1479"/>
    </location>
</feature>
<dbReference type="CDD" id="cd14003">
    <property type="entry name" value="STKc_AMPK-like"/>
    <property type="match status" value="1"/>
</dbReference>
<evidence type="ECO:0000256" key="6">
    <source>
        <dbReference type="ARBA" id="ARBA00022777"/>
    </source>
</evidence>
<feature type="region of interest" description="Disordered" evidence="11">
    <location>
        <begin position="1553"/>
        <end position="1578"/>
    </location>
</feature>
<feature type="binding site" evidence="10">
    <location>
        <position position="240"/>
    </location>
    <ligand>
        <name>ATP</name>
        <dbReference type="ChEBI" id="CHEBI:30616"/>
    </ligand>
</feature>
<feature type="compositionally biased region" description="Low complexity" evidence="11">
    <location>
        <begin position="541"/>
        <end position="559"/>
    </location>
</feature>
<dbReference type="Pfam" id="PF00069">
    <property type="entry name" value="Pkinase"/>
    <property type="match status" value="1"/>
</dbReference>
<keyword evidence="12" id="KW-1133">Transmembrane helix</keyword>
<protein>
    <recommendedName>
        <fullName evidence="1">non-specific serine/threonine protein kinase</fullName>
        <ecNumber evidence="1">2.7.11.1</ecNumber>
    </recommendedName>
</protein>
<gene>
    <name evidence="14" type="ORF">PGTUg99_012958</name>
</gene>
<feature type="region of interest" description="Disordered" evidence="11">
    <location>
        <begin position="801"/>
        <end position="834"/>
    </location>
</feature>
<feature type="region of interest" description="Disordered" evidence="11">
    <location>
        <begin position="1715"/>
        <end position="1799"/>
    </location>
</feature>
<feature type="compositionally biased region" description="Basic and acidic residues" evidence="11">
    <location>
        <begin position="1003"/>
        <end position="1050"/>
    </location>
</feature>
<dbReference type="InterPro" id="IPR008271">
    <property type="entry name" value="Ser/Thr_kinase_AS"/>
</dbReference>
<dbReference type="GO" id="GO:0005737">
    <property type="term" value="C:cytoplasm"/>
    <property type="evidence" value="ECO:0007669"/>
    <property type="project" value="TreeGrafter"/>
</dbReference>
<dbReference type="InterPro" id="IPR000719">
    <property type="entry name" value="Prot_kinase_dom"/>
</dbReference>
<comment type="catalytic activity">
    <reaction evidence="8">
        <text>L-threonyl-[protein] + ATP = O-phospho-L-threonyl-[protein] + ADP + H(+)</text>
        <dbReference type="Rhea" id="RHEA:46608"/>
        <dbReference type="Rhea" id="RHEA-COMP:11060"/>
        <dbReference type="Rhea" id="RHEA-COMP:11605"/>
        <dbReference type="ChEBI" id="CHEBI:15378"/>
        <dbReference type="ChEBI" id="CHEBI:30013"/>
        <dbReference type="ChEBI" id="CHEBI:30616"/>
        <dbReference type="ChEBI" id="CHEBI:61977"/>
        <dbReference type="ChEBI" id="CHEBI:456216"/>
        <dbReference type="EC" id="2.7.11.1"/>
    </reaction>
</comment>
<comment type="catalytic activity">
    <reaction evidence="9">
        <text>L-seryl-[protein] + ATP = O-phospho-L-seryl-[protein] + ADP + H(+)</text>
        <dbReference type="Rhea" id="RHEA:17989"/>
        <dbReference type="Rhea" id="RHEA-COMP:9863"/>
        <dbReference type="Rhea" id="RHEA-COMP:11604"/>
        <dbReference type="ChEBI" id="CHEBI:15378"/>
        <dbReference type="ChEBI" id="CHEBI:29999"/>
        <dbReference type="ChEBI" id="CHEBI:30616"/>
        <dbReference type="ChEBI" id="CHEBI:83421"/>
        <dbReference type="ChEBI" id="CHEBI:456216"/>
        <dbReference type="EC" id="2.7.11.1"/>
    </reaction>
</comment>
<keyword evidence="2" id="KW-0723">Serine/threonine-protein kinase</keyword>
<dbReference type="GO" id="GO:0004674">
    <property type="term" value="F:protein serine/threonine kinase activity"/>
    <property type="evidence" value="ECO:0007669"/>
    <property type="project" value="UniProtKB-KW"/>
</dbReference>
<dbReference type="PROSITE" id="PS00107">
    <property type="entry name" value="PROTEIN_KINASE_ATP"/>
    <property type="match status" value="1"/>
</dbReference>
<dbReference type="InterPro" id="IPR011009">
    <property type="entry name" value="Kinase-like_dom_sf"/>
</dbReference>
<dbReference type="EC" id="2.7.11.1" evidence="1"/>
<evidence type="ECO:0000259" key="13">
    <source>
        <dbReference type="PROSITE" id="PS50011"/>
    </source>
</evidence>
<feature type="region of interest" description="Disordered" evidence="11">
    <location>
        <begin position="1427"/>
        <end position="1528"/>
    </location>
</feature>
<dbReference type="GO" id="GO:0035556">
    <property type="term" value="P:intracellular signal transduction"/>
    <property type="evidence" value="ECO:0007669"/>
    <property type="project" value="TreeGrafter"/>
</dbReference>
<evidence type="ECO:0000256" key="1">
    <source>
        <dbReference type="ARBA" id="ARBA00012513"/>
    </source>
</evidence>
<dbReference type="Proteomes" id="UP000325313">
    <property type="component" value="Unassembled WGS sequence"/>
</dbReference>
<feature type="compositionally biased region" description="Basic and acidic residues" evidence="11">
    <location>
        <begin position="1089"/>
        <end position="1102"/>
    </location>
</feature>
<keyword evidence="4" id="KW-0808">Transferase</keyword>
<dbReference type="SMART" id="SM00220">
    <property type="entry name" value="S_TKc"/>
    <property type="match status" value="1"/>
</dbReference>
<feature type="compositionally biased region" description="Polar residues" evidence="11">
    <location>
        <begin position="571"/>
        <end position="613"/>
    </location>
</feature>